<feature type="transmembrane region" description="Helical" evidence="2">
    <location>
        <begin position="6"/>
        <end position="30"/>
    </location>
</feature>
<dbReference type="PANTHER" id="PTHR45676:SF178">
    <property type="entry name" value="RING-TYPE E3 UBIQUITIN TRANSFERASE"/>
    <property type="match status" value="1"/>
</dbReference>
<dbReference type="InterPro" id="IPR001841">
    <property type="entry name" value="Znf_RING"/>
</dbReference>
<reference evidence="4 5" key="1">
    <citation type="journal article" date="2018" name="PLoS Genet.">
        <title>Population sequencing reveals clonal diversity and ancestral inbreeding in the grapevine cultivar Chardonnay.</title>
        <authorList>
            <person name="Roach M.J."/>
            <person name="Johnson D.L."/>
            <person name="Bohlmann J."/>
            <person name="van Vuuren H.J."/>
            <person name="Jones S.J."/>
            <person name="Pretorius I.S."/>
            <person name="Schmidt S.A."/>
            <person name="Borneman A.R."/>
        </authorList>
    </citation>
    <scope>NUCLEOTIDE SEQUENCE [LARGE SCALE GENOMIC DNA]</scope>
    <source>
        <strain evidence="5">cv. Chardonnay</strain>
        <tissue evidence="4">Leaf</tissue>
    </source>
</reference>
<keyword evidence="1" id="KW-0479">Metal-binding</keyword>
<evidence type="ECO:0000256" key="1">
    <source>
        <dbReference type="PROSITE-ProRule" id="PRU00175"/>
    </source>
</evidence>
<name>A0A438I8Z2_VITVI</name>
<dbReference type="CDD" id="cd16461">
    <property type="entry name" value="RING-H2_EL5-like"/>
    <property type="match status" value="1"/>
</dbReference>
<organism evidence="4 5">
    <name type="scientific">Vitis vinifera</name>
    <name type="common">Grape</name>
    <dbReference type="NCBI Taxonomy" id="29760"/>
    <lineage>
        <taxon>Eukaryota</taxon>
        <taxon>Viridiplantae</taxon>
        <taxon>Streptophyta</taxon>
        <taxon>Embryophyta</taxon>
        <taxon>Tracheophyta</taxon>
        <taxon>Spermatophyta</taxon>
        <taxon>Magnoliopsida</taxon>
        <taxon>eudicotyledons</taxon>
        <taxon>Gunneridae</taxon>
        <taxon>Pentapetalae</taxon>
        <taxon>rosids</taxon>
        <taxon>Vitales</taxon>
        <taxon>Vitaceae</taxon>
        <taxon>Viteae</taxon>
        <taxon>Vitis</taxon>
    </lineage>
</organism>
<dbReference type="EMBL" id="QGNW01000131">
    <property type="protein sequence ID" value="RVW93170.1"/>
    <property type="molecule type" value="Genomic_DNA"/>
</dbReference>
<evidence type="ECO:0000313" key="4">
    <source>
        <dbReference type="EMBL" id="RVW93170.1"/>
    </source>
</evidence>
<evidence type="ECO:0000256" key="2">
    <source>
        <dbReference type="SAM" id="Phobius"/>
    </source>
</evidence>
<dbReference type="GO" id="GO:0008270">
    <property type="term" value="F:zinc ion binding"/>
    <property type="evidence" value="ECO:0007669"/>
    <property type="project" value="UniProtKB-KW"/>
</dbReference>
<feature type="domain" description="RING-type" evidence="3">
    <location>
        <begin position="97"/>
        <end position="139"/>
    </location>
</feature>
<dbReference type="AlphaFoldDB" id="A0A438I8Z2"/>
<comment type="caution">
    <text evidence="4">The sequence shown here is derived from an EMBL/GenBank/DDBJ whole genome shotgun (WGS) entry which is preliminary data.</text>
</comment>
<proteinExistence type="predicted"/>
<keyword evidence="2" id="KW-0472">Membrane</keyword>
<dbReference type="PANTHER" id="PTHR45676">
    <property type="entry name" value="RING-H2 FINGER PROTEIN ATL51-RELATED"/>
    <property type="match status" value="1"/>
</dbReference>
<keyword evidence="2" id="KW-0812">Transmembrane</keyword>
<accession>A0A438I8Z2</accession>
<dbReference type="SUPFAM" id="SSF57850">
    <property type="entry name" value="RING/U-box"/>
    <property type="match status" value="1"/>
</dbReference>
<keyword evidence="1" id="KW-0863">Zinc-finger</keyword>
<dbReference type="Pfam" id="PF13639">
    <property type="entry name" value="zf-RING_2"/>
    <property type="match status" value="1"/>
</dbReference>
<sequence>MDLDPIIIGYYCLLCFLIILLVLLLWDWLFPLFIRSRRIHEPELGGSSDSEQDDIEARVQVKRLSQTRFHLALEQLPPPTNYRSRSSSQGTSIYGGCPICLEDFEEGESCQVIPECNHIFHWPCIEEWLMENQTCPVCRRLLLPRKEAYKFPIPSY</sequence>
<dbReference type="InterPro" id="IPR013083">
    <property type="entry name" value="Znf_RING/FYVE/PHD"/>
</dbReference>
<dbReference type="SMART" id="SM00184">
    <property type="entry name" value="RING"/>
    <property type="match status" value="1"/>
</dbReference>
<dbReference type="Proteomes" id="UP000288805">
    <property type="component" value="Unassembled WGS sequence"/>
</dbReference>
<dbReference type="Gene3D" id="3.30.40.10">
    <property type="entry name" value="Zinc/RING finger domain, C3HC4 (zinc finger)"/>
    <property type="match status" value="1"/>
</dbReference>
<keyword evidence="1" id="KW-0862">Zinc</keyword>
<dbReference type="PROSITE" id="PS50089">
    <property type="entry name" value="ZF_RING_2"/>
    <property type="match status" value="1"/>
</dbReference>
<evidence type="ECO:0000313" key="5">
    <source>
        <dbReference type="Proteomes" id="UP000288805"/>
    </source>
</evidence>
<protein>
    <submittedName>
        <fullName evidence="4">Putative E3 ubiquitin-protein ligase ATL44</fullName>
    </submittedName>
</protein>
<gene>
    <name evidence="4" type="primary">ATL44_0</name>
    <name evidence="4" type="ORF">CK203_031382</name>
</gene>
<evidence type="ECO:0000259" key="3">
    <source>
        <dbReference type="PROSITE" id="PS50089"/>
    </source>
</evidence>
<keyword evidence="2" id="KW-1133">Transmembrane helix</keyword>